<evidence type="ECO:0000313" key="1">
    <source>
        <dbReference type="EMBL" id="MFH0249618.1"/>
    </source>
</evidence>
<evidence type="ECO:0000313" key="2">
    <source>
        <dbReference type="Proteomes" id="UP001607069"/>
    </source>
</evidence>
<proteinExistence type="predicted"/>
<dbReference type="Proteomes" id="UP001607069">
    <property type="component" value="Unassembled WGS sequence"/>
</dbReference>
<gene>
    <name evidence="1" type="ORF">ACG5V6_15505</name>
</gene>
<reference evidence="1 2" key="1">
    <citation type="submission" date="2024-10" db="EMBL/GenBank/DDBJ databases">
        <authorList>
            <person name="Cho J.-C."/>
        </authorList>
    </citation>
    <scope>NUCLEOTIDE SEQUENCE [LARGE SCALE GENOMIC DNA]</scope>
    <source>
        <strain evidence="1 2">KCTC29696</strain>
    </source>
</reference>
<dbReference type="EMBL" id="JBIHMK010000054">
    <property type="protein sequence ID" value="MFH0249618.1"/>
    <property type="molecule type" value="Genomic_DNA"/>
</dbReference>
<dbReference type="RefSeq" id="WP_279949590.1">
    <property type="nucleotide sequence ID" value="NZ_BAABEN010000013.1"/>
</dbReference>
<organism evidence="1 2">
    <name type="scientific">Streptomyces chitinivorans</name>
    <dbReference type="NCBI Taxonomy" id="1257027"/>
    <lineage>
        <taxon>Bacteria</taxon>
        <taxon>Bacillati</taxon>
        <taxon>Actinomycetota</taxon>
        <taxon>Actinomycetes</taxon>
        <taxon>Kitasatosporales</taxon>
        <taxon>Streptomycetaceae</taxon>
        <taxon>Streptomyces</taxon>
    </lineage>
</organism>
<accession>A0ABW7HV06</accession>
<keyword evidence="2" id="KW-1185">Reference proteome</keyword>
<comment type="caution">
    <text evidence="1">The sequence shown here is derived from an EMBL/GenBank/DDBJ whole genome shotgun (WGS) entry which is preliminary data.</text>
</comment>
<protein>
    <submittedName>
        <fullName evidence="1">Uncharacterized protein</fullName>
    </submittedName>
</protein>
<sequence length="140" mass="15759">MEEVKAETKDVSSEVLDVIAVKGEVSEPGPGVAACEGRDREKFFRMLHPWTLTAPTGNELERAMERLREELPKRGWKIVEYGRNSSRAETLELTADHTGKKFSVNVEFWAESGEKRKPMLVVNVVSACYSAPSGERVKEY</sequence>
<name>A0ABW7HV06_9ACTN</name>